<keyword evidence="2" id="KW-1185">Reference proteome</keyword>
<evidence type="ECO:0000313" key="1">
    <source>
        <dbReference type="EMBL" id="PST37835.1"/>
    </source>
</evidence>
<dbReference type="Proteomes" id="UP000241048">
    <property type="component" value="Unassembled WGS sequence"/>
</dbReference>
<protein>
    <submittedName>
        <fullName evidence="1">Uncharacterized protein</fullName>
    </submittedName>
</protein>
<sequence length="798" mass="93591">MNLINIIDYDEGIKKLARYALERKLVPVFGAGFTAGCQAVNGGVPDGKLAKNEMSKLICAEKNCLYSYEEVNKKSFFDVSDLFFECVSSEKRAKYFEDNFTEVKLLQQQIDFLTKVNWPYAYTLNVDDGIEQNSDFQLILPYLKFRRPKTSKKLLYKLHGDANYESRYRDDNKNNIVFSQEQYLQAITSEENKDIYKALLSDYAQQHMLFIGCSLQNEMDLQYVYNKSKNIQQDAYRIVLRNEKPTLDEERSLKKHGINGVIIVENFEKFYPDFVSMYQYLERENREKIYKYINPSIIIEKGKKESLKLISNTKIFDTQKNAFLKSTLHIYRDCNKEIQDELDKTSFVLLKGRRFSGKTYVLCNLAEYYKKRDVFYFPSEIFVDEELILKILESQKDSIFLFDSNSMSSNVYGLLIDLRTRLNNNNNKVVIAINSSDNYLVSNLNCNVIDISNRFDENEIVMSNKVQDSFGLVRRKADQTNIDYLYVLKKDQNINIPFTIKKEIKISLKERSVLIALCALDKLYYSDLISLDLNRDEINDICKKFSPFVELILTTEEEATKHSSSKMVHNSKIALIELLKQFQIQEISDSIYYIVKEFKLDYSRKRLYIDIILFDTLNQIFSTNKDSKSLIYTIYKDLQPLLENDLHYWLQRAKSIYRTQDNVESFEEAYTYAKKAYIDGKGALVVKAALTTALISCAIAEKKPEKDKMGYYIECVFLAHTAVFSDYFHLYPTYLNSELPIGKNTTSERRITEACEYICKNCEQSGCERESRELLEYFERKEYIGEKYNVRNSRIHRR</sequence>
<organism evidence="1 2">
    <name type="scientific">Clostridium fessum</name>
    <dbReference type="NCBI Taxonomy" id="2126740"/>
    <lineage>
        <taxon>Bacteria</taxon>
        <taxon>Bacillati</taxon>
        <taxon>Bacillota</taxon>
        <taxon>Clostridia</taxon>
        <taxon>Eubacteriales</taxon>
        <taxon>Clostridiaceae</taxon>
        <taxon>Clostridium</taxon>
    </lineage>
</organism>
<evidence type="ECO:0000313" key="2">
    <source>
        <dbReference type="Proteomes" id="UP000241048"/>
    </source>
</evidence>
<dbReference type="AlphaFoldDB" id="A0A2T3FRD6"/>
<comment type="caution">
    <text evidence="1">The sequence shown here is derived from an EMBL/GenBank/DDBJ whole genome shotgun (WGS) entry which is preliminary data.</text>
</comment>
<gene>
    <name evidence="1" type="ORF">C7U56_08225</name>
</gene>
<accession>A0A2T3FRD6</accession>
<dbReference type="Pfam" id="PF13289">
    <property type="entry name" value="SIR2_2"/>
    <property type="match status" value="1"/>
</dbReference>
<name>A0A2T3FRD6_9CLOT</name>
<dbReference type="RefSeq" id="WP_107000866.1">
    <property type="nucleotide sequence ID" value="NZ_JAQDZI010000002.1"/>
</dbReference>
<reference evidence="1 2" key="1">
    <citation type="submission" date="2018-03" db="EMBL/GenBank/DDBJ databases">
        <title>Lachnoclostridium SNUG30386 gen.nov., sp.nov., isolated from human faeces.</title>
        <authorList>
            <person name="Seo B."/>
            <person name="Jeon K."/>
            <person name="Ko G."/>
        </authorList>
    </citation>
    <scope>NUCLEOTIDE SEQUENCE [LARGE SCALE GENOMIC DNA]</scope>
    <source>
        <strain evidence="1 2">SNUG30386</strain>
    </source>
</reference>
<proteinExistence type="predicted"/>
<dbReference type="EMBL" id="PYLO01000002">
    <property type="protein sequence ID" value="PST37835.1"/>
    <property type="molecule type" value="Genomic_DNA"/>
</dbReference>